<evidence type="ECO:0008006" key="3">
    <source>
        <dbReference type="Google" id="ProtNLM"/>
    </source>
</evidence>
<reference evidence="1 2" key="1">
    <citation type="submission" date="2021-08" db="EMBL/GenBank/DDBJ databases">
        <authorList>
            <person name="Peeters C."/>
        </authorList>
    </citation>
    <scope>NUCLEOTIDE SEQUENCE [LARGE SCALE GENOMIC DNA]</scope>
    <source>
        <strain evidence="1 2">LMG 23994</strain>
    </source>
</reference>
<organism evidence="1 2">
    <name type="scientific">Cupriavidus pinatubonensis</name>
    <dbReference type="NCBI Taxonomy" id="248026"/>
    <lineage>
        <taxon>Bacteria</taxon>
        <taxon>Pseudomonadati</taxon>
        <taxon>Pseudomonadota</taxon>
        <taxon>Betaproteobacteria</taxon>
        <taxon>Burkholderiales</taxon>
        <taxon>Burkholderiaceae</taxon>
        <taxon>Cupriavidus</taxon>
    </lineage>
</organism>
<dbReference type="Proteomes" id="UP000701702">
    <property type="component" value="Unassembled WGS sequence"/>
</dbReference>
<protein>
    <recommendedName>
        <fullName evidence="3">Pyruvate kinase</fullName>
    </recommendedName>
</protein>
<evidence type="ECO:0000313" key="2">
    <source>
        <dbReference type="Proteomes" id="UP000701702"/>
    </source>
</evidence>
<proteinExistence type="predicted"/>
<dbReference type="InterPro" id="IPR040442">
    <property type="entry name" value="Pyrv_kinase-like_dom_sf"/>
</dbReference>
<name>A0ABN7Z3H4_9BURK</name>
<keyword evidence="2" id="KW-1185">Reference proteome</keyword>
<dbReference type="Gene3D" id="3.20.20.60">
    <property type="entry name" value="Phosphoenolpyruvate-binding domains"/>
    <property type="match status" value="1"/>
</dbReference>
<accession>A0ABN7Z3H4</accession>
<dbReference type="EMBL" id="CAJZAF010000025">
    <property type="protein sequence ID" value="CAG9179748.1"/>
    <property type="molecule type" value="Genomic_DNA"/>
</dbReference>
<gene>
    <name evidence="1" type="ORF">LMG23994_04242</name>
</gene>
<dbReference type="RefSeq" id="WP_224005449.1">
    <property type="nucleotide sequence ID" value="NZ_CAJZAF010000025.1"/>
</dbReference>
<evidence type="ECO:0000313" key="1">
    <source>
        <dbReference type="EMBL" id="CAG9179748.1"/>
    </source>
</evidence>
<sequence>MPQVEEIRWAREVVQAFSKVGASGVVKLGNTMIDRPHLRLAHRILCQVEGED</sequence>
<comment type="caution">
    <text evidence="1">The sequence shown here is derived from an EMBL/GenBank/DDBJ whole genome shotgun (WGS) entry which is preliminary data.</text>
</comment>